<sequence>MKNILCLFACVVSLPFAAFCADESASSKGLSNPLIDYSAFQNAVLKTGPIRAQRRLTEAEFQAKMREPGAVLFDARSGPMFGRLHIGGAVNLTFPDFTEERLAKIIPTKDTLVLIYCNNNFLGSPVAMASKIAPASLNVSTYVTLNSYGYTNIYELGPLLDVKTTLLPLAGTEMAERAAGGK</sequence>
<evidence type="ECO:0000259" key="2">
    <source>
        <dbReference type="PROSITE" id="PS50206"/>
    </source>
</evidence>
<dbReference type="InterPro" id="IPR036873">
    <property type="entry name" value="Rhodanese-like_dom_sf"/>
</dbReference>
<protein>
    <submittedName>
        <fullName evidence="3">Rhodanese-like domain-containing protein</fullName>
    </submittedName>
</protein>
<organism evidence="3 4">
    <name type="scientific">Rariglobus hedericola</name>
    <dbReference type="NCBI Taxonomy" id="2597822"/>
    <lineage>
        <taxon>Bacteria</taxon>
        <taxon>Pseudomonadati</taxon>
        <taxon>Verrucomicrobiota</taxon>
        <taxon>Opitutia</taxon>
        <taxon>Opitutales</taxon>
        <taxon>Opitutaceae</taxon>
        <taxon>Rariglobus</taxon>
    </lineage>
</organism>
<reference evidence="3 4" key="1">
    <citation type="submission" date="2019-07" db="EMBL/GenBank/DDBJ databases">
        <title>Description of 53C-WASEF.</title>
        <authorList>
            <person name="Pitt A."/>
            <person name="Hahn M.W."/>
        </authorList>
    </citation>
    <scope>NUCLEOTIDE SEQUENCE [LARGE SCALE GENOMIC DNA]</scope>
    <source>
        <strain evidence="3 4">53C-WASEF</strain>
    </source>
</reference>
<keyword evidence="1" id="KW-0732">Signal</keyword>
<dbReference type="SUPFAM" id="SSF52821">
    <property type="entry name" value="Rhodanese/Cell cycle control phosphatase"/>
    <property type="match status" value="1"/>
</dbReference>
<dbReference type="PROSITE" id="PS50206">
    <property type="entry name" value="RHODANESE_3"/>
    <property type="match status" value="1"/>
</dbReference>
<feature type="domain" description="Rhodanese" evidence="2">
    <location>
        <begin position="66"/>
        <end position="129"/>
    </location>
</feature>
<accession>A0A556QR10</accession>
<evidence type="ECO:0000313" key="3">
    <source>
        <dbReference type="EMBL" id="TSJ79074.1"/>
    </source>
</evidence>
<dbReference type="RefSeq" id="WP_144229417.1">
    <property type="nucleotide sequence ID" value="NZ_CBCRVV010000005.1"/>
</dbReference>
<evidence type="ECO:0000313" key="4">
    <source>
        <dbReference type="Proteomes" id="UP000315648"/>
    </source>
</evidence>
<dbReference type="CDD" id="cd00158">
    <property type="entry name" value="RHOD"/>
    <property type="match status" value="1"/>
</dbReference>
<dbReference type="Gene3D" id="3.40.250.10">
    <property type="entry name" value="Rhodanese-like domain"/>
    <property type="match status" value="1"/>
</dbReference>
<name>A0A556QR10_9BACT</name>
<gene>
    <name evidence="3" type="ORF">FPL22_07205</name>
</gene>
<keyword evidence="4" id="KW-1185">Reference proteome</keyword>
<feature type="signal peptide" evidence="1">
    <location>
        <begin position="1"/>
        <end position="20"/>
    </location>
</feature>
<comment type="caution">
    <text evidence="3">The sequence shown here is derived from an EMBL/GenBank/DDBJ whole genome shotgun (WGS) entry which is preliminary data.</text>
</comment>
<dbReference type="Pfam" id="PF00581">
    <property type="entry name" value="Rhodanese"/>
    <property type="match status" value="1"/>
</dbReference>
<dbReference type="AlphaFoldDB" id="A0A556QR10"/>
<dbReference type="Proteomes" id="UP000315648">
    <property type="component" value="Unassembled WGS sequence"/>
</dbReference>
<proteinExistence type="predicted"/>
<feature type="chain" id="PRO_5022027523" evidence="1">
    <location>
        <begin position="21"/>
        <end position="182"/>
    </location>
</feature>
<dbReference type="EMBL" id="VMBG01000001">
    <property type="protein sequence ID" value="TSJ79074.1"/>
    <property type="molecule type" value="Genomic_DNA"/>
</dbReference>
<evidence type="ECO:0000256" key="1">
    <source>
        <dbReference type="SAM" id="SignalP"/>
    </source>
</evidence>
<dbReference type="InterPro" id="IPR001763">
    <property type="entry name" value="Rhodanese-like_dom"/>
</dbReference>
<dbReference type="OrthoDB" id="9814704at2"/>